<accession>A0AB40C5I1</accession>
<dbReference type="Proteomes" id="UP001515500">
    <property type="component" value="Chromosome 11"/>
</dbReference>
<evidence type="ECO:0000313" key="1">
    <source>
        <dbReference type="Proteomes" id="UP001515500"/>
    </source>
</evidence>
<dbReference type="GeneID" id="120271821"/>
<name>A0AB40C5I1_DIOCR</name>
<evidence type="ECO:0000313" key="2">
    <source>
        <dbReference type="RefSeq" id="XP_039134428.1"/>
    </source>
</evidence>
<proteinExistence type="predicted"/>
<keyword evidence="1" id="KW-1185">Reference proteome</keyword>
<sequence>MDSLDINTRLPPRKRLLAGLRKENSDFDFSIPSSRLFDRLRSLVKSGNSSPEEIMEASKLAASAAAEAAALAKATALEKAAAAVKARDVAKNALELLTCISENELVKKGCVSRMKLKKKHVPIKLLYKNKQFVGSGETDEELAKRLHRAINSSPRITNNSHKKLEGLDKDGKLSSDKLDDETIVVSNAHILQKEEESNYLMGNPVGKKAKIKRLSQCDVKDQRPKEMLVSNVKVLTEEERLNSDEKNLLLTDIENSNGVEVSSKISSMWQCKKLKVSHCSSDGKILHSLCSNPTASKTTTLVKVD</sequence>
<dbReference type="AlphaFoldDB" id="A0AB40C5I1"/>
<reference evidence="2" key="1">
    <citation type="submission" date="2025-08" db="UniProtKB">
        <authorList>
            <consortium name="RefSeq"/>
        </authorList>
    </citation>
    <scope>IDENTIFICATION</scope>
</reference>
<dbReference type="PANTHER" id="PTHR35477:SF1">
    <property type="entry name" value="OS06G0728500 PROTEIN"/>
    <property type="match status" value="1"/>
</dbReference>
<dbReference type="PANTHER" id="PTHR35477">
    <property type="entry name" value="OS06G0728500 PROTEIN"/>
    <property type="match status" value="1"/>
</dbReference>
<dbReference type="RefSeq" id="XP_039134428.1">
    <property type="nucleotide sequence ID" value="XM_039278494.1"/>
</dbReference>
<protein>
    <submittedName>
        <fullName evidence="2">Uncharacterized protein LOC120271821</fullName>
    </submittedName>
</protein>
<organism evidence="1 2">
    <name type="scientific">Dioscorea cayennensis subsp. rotundata</name>
    <name type="common">White Guinea yam</name>
    <name type="synonym">Dioscorea rotundata</name>
    <dbReference type="NCBI Taxonomy" id="55577"/>
    <lineage>
        <taxon>Eukaryota</taxon>
        <taxon>Viridiplantae</taxon>
        <taxon>Streptophyta</taxon>
        <taxon>Embryophyta</taxon>
        <taxon>Tracheophyta</taxon>
        <taxon>Spermatophyta</taxon>
        <taxon>Magnoliopsida</taxon>
        <taxon>Liliopsida</taxon>
        <taxon>Dioscoreales</taxon>
        <taxon>Dioscoreaceae</taxon>
        <taxon>Dioscorea</taxon>
    </lineage>
</organism>
<gene>
    <name evidence="2" type="primary">LOC120271821</name>
</gene>